<dbReference type="Gene3D" id="2.20.28.20">
    <property type="entry name" value="Methionyl-tRNA synthetase, Zn-domain"/>
    <property type="match status" value="1"/>
</dbReference>
<name>A0ABU0JM11_9HYPH</name>
<feature type="binding site" evidence="9">
    <location>
        <position position="156"/>
    </location>
    <ligand>
        <name>Zn(2+)</name>
        <dbReference type="ChEBI" id="CHEBI:29105"/>
    </ligand>
</feature>
<evidence type="ECO:0000256" key="2">
    <source>
        <dbReference type="ARBA" id="ARBA00008258"/>
    </source>
</evidence>
<feature type="binding site" evidence="9">
    <location>
        <position position="159"/>
    </location>
    <ligand>
        <name>Zn(2+)</name>
        <dbReference type="ChEBI" id="CHEBI:29105"/>
    </ligand>
</feature>
<dbReference type="InterPro" id="IPR041872">
    <property type="entry name" value="Anticodon_Met"/>
</dbReference>
<comment type="similarity">
    <text evidence="2 9">Belongs to the class-I aminoacyl-tRNA synthetase family. MetG type 1 subfamily.</text>
</comment>
<comment type="cofactor">
    <cofactor evidence="9">
        <name>Zn(2+)</name>
        <dbReference type="ChEBI" id="CHEBI:29105"/>
    </cofactor>
    <text evidence="9">Binds 1 zinc ion per subunit.</text>
</comment>
<feature type="binding site" evidence="9">
    <location>
        <position position="143"/>
    </location>
    <ligand>
        <name>Zn(2+)</name>
        <dbReference type="ChEBI" id="CHEBI:29105"/>
    </ligand>
</feature>
<evidence type="ECO:0000259" key="10">
    <source>
        <dbReference type="Pfam" id="PF09334"/>
    </source>
</evidence>
<dbReference type="HAMAP" id="MF_00098">
    <property type="entry name" value="Met_tRNA_synth_type1"/>
    <property type="match status" value="1"/>
</dbReference>
<comment type="function">
    <text evidence="1 9">Is required not only for elongation of protein synthesis but also for the initiation of all mRNA translation through initiator tRNA(fMet) aminoacylation.</text>
</comment>
<dbReference type="InterPro" id="IPR023458">
    <property type="entry name" value="Met-tRNA_ligase_1"/>
</dbReference>
<dbReference type="SUPFAM" id="SSF52374">
    <property type="entry name" value="Nucleotidylyl transferase"/>
    <property type="match status" value="1"/>
</dbReference>
<keyword evidence="9" id="KW-0862">Zinc</keyword>
<feature type="short sequence motif" description="'KMSKS' region" evidence="9">
    <location>
        <begin position="335"/>
        <end position="339"/>
    </location>
</feature>
<dbReference type="EMBL" id="JAUSVX010000021">
    <property type="protein sequence ID" value="MDQ0474284.1"/>
    <property type="molecule type" value="Genomic_DNA"/>
</dbReference>
<dbReference type="InterPro" id="IPR014758">
    <property type="entry name" value="Met-tRNA_synth"/>
</dbReference>
<dbReference type="GO" id="GO:0004825">
    <property type="term" value="F:methionine-tRNA ligase activity"/>
    <property type="evidence" value="ECO:0007669"/>
    <property type="project" value="UniProtKB-EC"/>
</dbReference>
<comment type="catalytic activity">
    <reaction evidence="8 9">
        <text>tRNA(Met) + L-methionine + ATP = L-methionyl-tRNA(Met) + AMP + diphosphate</text>
        <dbReference type="Rhea" id="RHEA:13481"/>
        <dbReference type="Rhea" id="RHEA-COMP:9667"/>
        <dbReference type="Rhea" id="RHEA-COMP:9698"/>
        <dbReference type="ChEBI" id="CHEBI:30616"/>
        <dbReference type="ChEBI" id="CHEBI:33019"/>
        <dbReference type="ChEBI" id="CHEBI:57844"/>
        <dbReference type="ChEBI" id="CHEBI:78442"/>
        <dbReference type="ChEBI" id="CHEBI:78530"/>
        <dbReference type="ChEBI" id="CHEBI:456215"/>
        <dbReference type="EC" id="6.1.1.10"/>
    </reaction>
</comment>
<dbReference type="InterPro" id="IPR029038">
    <property type="entry name" value="MetRS_Zn"/>
</dbReference>
<dbReference type="CDD" id="cd00814">
    <property type="entry name" value="MetRS_core"/>
    <property type="match status" value="1"/>
</dbReference>
<dbReference type="Pfam" id="PF19303">
    <property type="entry name" value="Anticodon_3"/>
    <property type="match status" value="1"/>
</dbReference>
<dbReference type="PRINTS" id="PR01041">
    <property type="entry name" value="TRNASYNTHMET"/>
</dbReference>
<comment type="subcellular location">
    <subcellularLocation>
        <location evidence="9">Cytoplasm</location>
    </subcellularLocation>
</comment>
<sequence>MAKALITSALPYINGIKHLGNLAGSLLPADIHARHRRQIGDEVLFICATDEHGTPAELAAAEAGLDVATYCRRQHEVQAAIYRRLDLSFDHFGRSSSARNHALTQHFFRRLDERGLIEERVLAQVYSPRDGRFLPDRYVLGRCPHCGFERARGDQCESCTRPLDPVDLLEPRSALSGSTALEIRPSRHLFLRQSALVDDLERWIAGRSGWPALVTSIARKWLDEGIQDRCITRDLAWGVPVPKPGYEGKVFYVWFDAPIAYIAATQDWADADPGRRDWRSWWWQADDVDYVQFLGKDNVPFHAVSFPCTLIGSGEPWKTVDVIKGVNWLTYEGGKFSTSDRRGVFLDQALDLLPADVWRWWLAANAPEGSDTDFSFRRFAADVNHDLADTFGNLVNRILAFLAARYGGIVPDGGVSAAPEQQLAAELDRRLAALRRHHAGPSIRRSAEEVRAIWRLANTYLAGEAPWALLGSDPARAAAVVRTGVNLVALAATVAWPFIPGTAERVLAALGRPAGVPAWPDSAAAALTGVRGGEAVGSLPPLFPKLTPDWAEASRARFAAGQAP</sequence>
<evidence type="ECO:0000259" key="11">
    <source>
        <dbReference type="Pfam" id="PF19303"/>
    </source>
</evidence>
<dbReference type="CDD" id="cd07957">
    <property type="entry name" value="Anticodon_Ia_Met"/>
    <property type="match status" value="1"/>
</dbReference>
<dbReference type="Gene3D" id="3.40.50.620">
    <property type="entry name" value="HUPs"/>
    <property type="match status" value="1"/>
</dbReference>
<evidence type="ECO:0000256" key="7">
    <source>
        <dbReference type="ARBA" id="ARBA00023146"/>
    </source>
</evidence>
<dbReference type="NCBIfam" id="TIGR00398">
    <property type="entry name" value="metG"/>
    <property type="match status" value="1"/>
</dbReference>
<dbReference type="PANTHER" id="PTHR45765">
    <property type="entry name" value="METHIONINE--TRNA LIGASE"/>
    <property type="match status" value="1"/>
</dbReference>
<feature type="binding site" evidence="9">
    <location>
        <position position="146"/>
    </location>
    <ligand>
        <name>Zn(2+)</name>
        <dbReference type="ChEBI" id="CHEBI:29105"/>
    </ligand>
</feature>
<organism evidence="12 13">
    <name type="scientific">Labrys wisconsinensis</name>
    <dbReference type="NCBI Taxonomy" id="425677"/>
    <lineage>
        <taxon>Bacteria</taxon>
        <taxon>Pseudomonadati</taxon>
        <taxon>Pseudomonadota</taxon>
        <taxon>Alphaproteobacteria</taxon>
        <taxon>Hyphomicrobiales</taxon>
        <taxon>Xanthobacteraceae</taxon>
        <taxon>Labrys</taxon>
    </lineage>
</organism>
<keyword evidence="6 9" id="KW-0648">Protein biosynthesis</keyword>
<comment type="caution">
    <text evidence="12">The sequence shown here is derived from an EMBL/GenBank/DDBJ whole genome shotgun (WGS) entry which is preliminary data.</text>
</comment>
<evidence type="ECO:0000256" key="8">
    <source>
        <dbReference type="ARBA" id="ARBA00047364"/>
    </source>
</evidence>
<keyword evidence="9" id="KW-0479">Metal-binding</keyword>
<comment type="subunit">
    <text evidence="9">Monomer.</text>
</comment>
<dbReference type="InterPro" id="IPR015413">
    <property type="entry name" value="Methionyl/Leucyl_tRNA_Synth"/>
</dbReference>
<accession>A0ABU0JM11</accession>
<dbReference type="InterPro" id="IPR014729">
    <property type="entry name" value="Rossmann-like_a/b/a_fold"/>
</dbReference>
<feature type="short sequence motif" description="'HIGH' region" evidence="9">
    <location>
        <begin position="11"/>
        <end position="21"/>
    </location>
</feature>
<dbReference type="SUPFAM" id="SSF47323">
    <property type="entry name" value="Anticodon-binding domain of a subclass of class I aminoacyl-tRNA synthetases"/>
    <property type="match status" value="1"/>
</dbReference>
<dbReference type="Gene3D" id="1.10.730.10">
    <property type="entry name" value="Isoleucyl-tRNA Synthetase, Domain 1"/>
    <property type="match status" value="1"/>
</dbReference>
<evidence type="ECO:0000313" key="12">
    <source>
        <dbReference type="EMBL" id="MDQ0474284.1"/>
    </source>
</evidence>
<dbReference type="InterPro" id="IPR033911">
    <property type="entry name" value="MetRS_core"/>
</dbReference>
<gene>
    <name evidence="9" type="primary">metG</name>
    <name evidence="12" type="ORF">QO011_007324</name>
</gene>
<keyword evidence="9" id="KW-0963">Cytoplasm</keyword>
<keyword evidence="5 9" id="KW-0067">ATP-binding</keyword>
<evidence type="ECO:0000256" key="6">
    <source>
        <dbReference type="ARBA" id="ARBA00022917"/>
    </source>
</evidence>
<keyword evidence="7 9" id="KW-0030">Aminoacyl-tRNA synthetase</keyword>
<keyword evidence="13" id="KW-1185">Reference proteome</keyword>
<feature type="binding site" evidence="9">
    <location>
        <position position="338"/>
    </location>
    <ligand>
        <name>ATP</name>
        <dbReference type="ChEBI" id="CHEBI:30616"/>
    </ligand>
</feature>
<evidence type="ECO:0000313" key="13">
    <source>
        <dbReference type="Proteomes" id="UP001242480"/>
    </source>
</evidence>
<keyword evidence="4 9" id="KW-0547">Nucleotide-binding</keyword>
<dbReference type="Proteomes" id="UP001242480">
    <property type="component" value="Unassembled WGS sequence"/>
</dbReference>
<feature type="domain" description="Methionyl-tRNA synthetase anticodon-binding" evidence="11">
    <location>
        <begin position="410"/>
        <end position="561"/>
    </location>
</feature>
<protein>
    <recommendedName>
        <fullName evidence="9">Methionine--tRNA ligase</fullName>
        <ecNumber evidence="9">6.1.1.10</ecNumber>
    </recommendedName>
    <alternativeName>
        <fullName evidence="9">Methionyl-tRNA synthetase</fullName>
        <shortName evidence="9">MetRS</shortName>
    </alternativeName>
</protein>
<dbReference type="EC" id="6.1.1.10" evidence="9"/>
<evidence type="ECO:0000256" key="9">
    <source>
        <dbReference type="HAMAP-Rule" id="MF_00098"/>
    </source>
</evidence>
<feature type="domain" description="Methionyl/Leucyl tRNA synthetase" evidence="10">
    <location>
        <begin position="5"/>
        <end position="398"/>
    </location>
</feature>
<evidence type="ECO:0000256" key="5">
    <source>
        <dbReference type="ARBA" id="ARBA00022840"/>
    </source>
</evidence>
<dbReference type="InterPro" id="IPR009080">
    <property type="entry name" value="tRNAsynth_Ia_anticodon-bd"/>
</dbReference>
<evidence type="ECO:0000256" key="1">
    <source>
        <dbReference type="ARBA" id="ARBA00003314"/>
    </source>
</evidence>
<reference evidence="12 13" key="1">
    <citation type="submission" date="2023-07" db="EMBL/GenBank/DDBJ databases">
        <title>Genomic Encyclopedia of Type Strains, Phase IV (KMG-IV): sequencing the most valuable type-strain genomes for metagenomic binning, comparative biology and taxonomic classification.</title>
        <authorList>
            <person name="Goeker M."/>
        </authorList>
    </citation>
    <scope>NUCLEOTIDE SEQUENCE [LARGE SCALE GENOMIC DNA]</scope>
    <source>
        <strain evidence="12 13">DSM 19619</strain>
    </source>
</reference>
<dbReference type="PANTHER" id="PTHR45765:SF1">
    <property type="entry name" value="METHIONINE--TRNA LIGASE, CYTOPLASMIC"/>
    <property type="match status" value="1"/>
</dbReference>
<evidence type="ECO:0000256" key="4">
    <source>
        <dbReference type="ARBA" id="ARBA00022741"/>
    </source>
</evidence>
<dbReference type="RefSeq" id="WP_307283651.1">
    <property type="nucleotide sequence ID" value="NZ_JAUSVX010000021.1"/>
</dbReference>
<keyword evidence="3 9" id="KW-0436">Ligase</keyword>
<evidence type="ECO:0000256" key="3">
    <source>
        <dbReference type="ARBA" id="ARBA00022598"/>
    </source>
</evidence>
<proteinExistence type="inferred from homology"/>
<dbReference type="Pfam" id="PF09334">
    <property type="entry name" value="tRNA-synt_1g"/>
    <property type="match status" value="1"/>
</dbReference>
<dbReference type="SUPFAM" id="SSF57770">
    <property type="entry name" value="Methionyl-tRNA synthetase (MetRS), Zn-domain"/>
    <property type="match status" value="1"/>
</dbReference>